<feature type="compositionally biased region" description="Acidic residues" evidence="2">
    <location>
        <begin position="251"/>
        <end position="261"/>
    </location>
</feature>
<organism evidence="3 4">
    <name type="scientific">Desmophyllum pertusum</name>
    <dbReference type="NCBI Taxonomy" id="174260"/>
    <lineage>
        <taxon>Eukaryota</taxon>
        <taxon>Metazoa</taxon>
        <taxon>Cnidaria</taxon>
        <taxon>Anthozoa</taxon>
        <taxon>Hexacorallia</taxon>
        <taxon>Scleractinia</taxon>
        <taxon>Caryophylliina</taxon>
        <taxon>Caryophylliidae</taxon>
        <taxon>Desmophyllum</taxon>
    </lineage>
</organism>
<name>A0A9W9Z6S6_9CNID</name>
<proteinExistence type="predicted"/>
<comment type="caution">
    <text evidence="3">The sequence shown here is derived from an EMBL/GenBank/DDBJ whole genome shotgun (WGS) entry which is preliminary data.</text>
</comment>
<keyword evidence="4" id="KW-1185">Reference proteome</keyword>
<gene>
    <name evidence="3" type="ORF">OS493_035907</name>
</gene>
<sequence length="261" mass="29431">MKPKTMWMVVEEDWIKAPMTMKKEDKSLEKVVRNYEKELDVLRKIAPNQDDENTSITDIIKEYEDKIDDLENRNKGLQEEHGRLVSRIGSDLVDDILTLPLVGDESVGDKIHQSEGDLSEPSETFKFNDTSRLNAPVIMNKDDSTLEDVLQIYEKALGLLPRPPIPRDDSFDDFKRENKILKDALGDSLATDLIAIAEKATPPISGNIKPMSYLPDESKQSQVGELKSQSEEKTKSVGNPAENAKQSGEQDRDDDMPSLLM</sequence>
<evidence type="ECO:0000313" key="4">
    <source>
        <dbReference type="Proteomes" id="UP001163046"/>
    </source>
</evidence>
<evidence type="ECO:0000256" key="2">
    <source>
        <dbReference type="SAM" id="MobiDB-lite"/>
    </source>
</evidence>
<feature type="coiled-coil region" evidence="1">
    <location>
        <begin position="53"/>
        <end position="87"/>
    </location>
</feature>
<evidence type="ECO:0000313" key="3">
    <source>
        <dbReference type="EMBL" id="KAJ7376246.1"/>
    </source>
</evidence>
<dbReference type="EMBL" id="MU826406">
    <property type="protein sequence ID" value="KAJ7376246.1"/>
    <property type="molecule type" value="Genomic_DNA"/>
</dbReference>
<accession>A0A9W9Z6S6</accession>
<reference evidence="3" key="1">
    <citation type="submission" date="2023-01" db="EMBL/GenBank/DDBJ databases">
        <title>Genome assembly of the deep-sea coral Lophelia pertusa.</title>
        <authorList>
            <person name="Herrera S."/>
            <person name="Cordes E."/>
        </authorList>
    </citation>
    <scope>NUCLEOTIDE SEQUENCE</scope>
    <source>
        <strain evidence="3">USNM1676648</strain>
        <tissue evidence="3">Polyp</tissue>
    </source>
</reference>
<dbReference type="Proteomes" id="UP001163046">
    <property type="component" value="Unassembled WGS sequence"/>
</dbReference>
<keyword evidence="1" id="KW-0175">Coiled coil</keyword>
<protein>
    <submittedName>
        <fullName evidence="3">Uncharacterized protein</fullName>
    </submittedName>
</protein>
<evidence type="ECO:0000256" key="1">
    <source>
        <dbReference type="SAM" id="Coils"/>
    </source>
</evidence>
<feature type="region of interest" description="Disordered" evidence="2">
    <location>
        <begin position="203"/>
        <end position="261"/>
    </location>
</feature>
<dbReference type="AlphaFoldDB" id="A0A9W9Z6S6"/>